<keyword evidence="6" id="KW-1185">Reference proteome</keyword>
<dbReference type="KEGG" id="fsc:FSU_1117"/>
<organism evidence="4 5">
    <name type="scientific">Fibrobacter succinogenes (strain ATCC 19169 / S85)</name>
    <dbReference type="NCBI Taxonomy" id="59374"/>
    <lineage>
        <taxon>Bacteria</taxon>
        <taxon>Pseudomonadati</taxon>
        <taxon>Fibrobacterota</taxon>
        <taxon>Fibrobacteria</taxon>
        <taxon>Fibrobacterales</taxon>
        <taxon>Fibrobacteraceae</taxon>
        <taxon>Fibrobacter</taxon>
    </lineage>
</organism>
<dbReference type="EMBL" id="CP001792">
    <property type="protein sequence ID" value="ACX74293.1"/>
    <property type="molecule type" value="Genomic_DNA"/>
</dbReference>
<dbReference type="OrthoDB" id="9805760at2"/>
<dbReference type="NCBIfam" id="TIGR02145">
    <property type="entry name" value="Fib_succ_major"/>
    <property type="match status" value="1"/>
</dbReference>
<accession>C9RMR5</accession>
<protein>
    <submittedName>
        <fullName evidence="4">Putative lipoprotein</fullName>
    </submittedName>
</protein>
<feature type="domain" description="Fibrobacter succinogenes major paralogous" evidence="2">
    <location>
        <begin position="46"/>
        <end position="210"/>
    </location>
</feature>
<dbReference type="KEGG" id="fsu:Fisuc_0681"/>
<feature type="signal peptide" evidence="1">
    <location>
        <begin position="1"/>
        <end position="19"/>
    </location>
</feature>
<dbReference type="RefSeq" id="WP_014545455.1">
    <property type="nucleotide sequence ID" value="NC_013410.1"/>
</dbReference>
<proteinExistence type="predicted"/>
<name>C9RMR5_FIBSS</name>
<gene>
    <name evidence="3" type="ordered locus">Fisuc_0681</name>
    <name evidence="4" type="ordered locus">FSU_1117</name>
</gene>
<reference evidence="4" key="3">
    <citation type="submission" date="2010-08" db="EMBL/GenBank/DDBJ databases">
        <authorList>
            <person name="Durkin A.S."/>
            <person name="Nelson K.E."/>
            <person name="Morrison M."/>
            <person name="Forsberg C.W."/>
            <person name="Wilson D.B."/>
            <person name="Russell J.B."/>
            <person name="Cann I.K.O."/>
            <person name="Mackie R.I."/>
            <person name="White B.A."/>
        </authorList>
    </citation>
    <scope>NUCLEOTIDE SEQUENCE</scope>
    <source>
        <strain evidence="4">S85</strain>
    </source>
</reference>
<dbReference type="Pfam" id="PF09603">
    <property type="entry name" value="Fib_succ_major"/>
    <property type="match status" value="1"/>
</dbReference>
<dbReference type="AlphaFoldDB" id="C9RMR5"/>
<evidence type="ECO:0000256" key="1">
    <source>
        <dbReference type="SAM" id="SignalP"/>
    </source>
</evidence>
<dbReference type="eggNOG" id="COG4704">
    <property type="taxonomic scope" value="Bacteria"/>
</dbReference>
<dbReference type="Proteomes" id="UP000001497">
    <property type="component" value="Chromosome"/>
</dbReference>
<reference evidence="3 6" key="1">
    <citation type="submission" date="2009-10" db="EMBL/GenBank/DDBJ databases">
        <title>Complete sequence of Fibrobacter succinogenes subsp. succinogenes S85.</title>
        <authorList>
            <consortium name="US DOE Joint Genome Institute"/>
            <person name="Lucas S."/>
            <person name="Copeland A."/>
            <person name="Lapidus A."/>
            <person name="Glavina del Rio T."/>
            <person name="Tice H."/>
            <person name="Bruce D."/>
            <person name="Goodwin L."/>
            <person name="Pitluck S."/>
            <person name="Chertkov O."/>
            <person name="Detter J.C."/>
            <person name="Han C."/>
            <person name="Tapia R."/>
            <person name="Larimer F."/>
            <person name="Land M."/>
            <person name="Hauser L."/>
            <person name="Kyrpides N."/>
            <person name="Mikhailova N."/>
            <person name="Weimer P.J."/>
            <person name="Stevenson D.M."/>
            <person name="Boyum J."/>
            <person name="Brumm P.I."/>
            <person name="Mead D."/>
        </authorList>
    </citation>
    <scope>NUCLEOTIDE SEQUENCE [LARGE SCALE GENOMIC DNA]</scope>
    <source>
        <strain evidence="6">ATCC 19169 / S85</strain>
        <strain evidence="3">S85</strain>
    </source>
</reference>
<dbReference type="STRING" id="59374.FSU_1117"/>
<dbReference type="HOGENOM" id="CLU_042629_0_0_0"/>
<feature type="chain" id="PRO_5003001396" evidence="1">
    <location>
        <begin position="20"/>
        <end position="211"/>
    </location>
</feature>
<evidence type="ECO:0000313" key="3">
    <source>
        <dbReference type="EMBL" id="ACX74293.1"/>
    </source>
</evidence>
<evidence type="ECO:0000259" key="2">
    <source>
        <dbReference type="Pfam" id="PF09603"/>
    </source>
</evidence>
<sequence>MKQKFLVAITAVAFSLLTACDNGTSSGDVVATSLNDSRDGQIYNIVKIGDQVWMAENLKYEIPVAAGEEPKSFCYSDSEINCGIYGRLYTWDNAANICPEGWHLPDTTEWNKLFDAVGGKHIAGKKLKAVSNKWLVNSGTDEFGFGALPAGFKKTILDAYFFDLGSYGNFWTDVQSAGSHAYHVTVFYDKDSVKYIEDPKDFALSVRCLKN</sequence>
<keyword evidence="1" id="KW-0732">Signal</keyword>
<evidence type="ECO:0000313" key="4">
    <source>
        <dbReference type="EMBL" id="ADL25803.1"/>
    </source>
</evidence>
<evidence type="ECO:0000313" key="5">
    <source>
        <dbReference type="Proteomes" id="UP000000517"/>
    </source>
</evidence>
<dbReference type="InterPro" id="IPR011871">
    <property type="entry name" value="Fib_succ_major"/>
</dbReference>
<evidence type="ECO:0000313" key="6">
    <source>
        <dbReference type="Proteomes" id="UP000001497"/>
    </source>
</evidence>
<dbReference type="EMBL" id="CP002158">
    <property type="protein sequence ID" value="ADL25803.1"/>
    <property type="molecule type" value="Genomic_DNA"/>
</dbReference>
<dbReference type="Proteomes" id="UP000000517">
    <property type="component" value="Chromosome"/>
</dbReference>
<keyword evidence="4" id="KW-0449">Lipoprotein</keyword>
<dbReference type="PROSITE" id="PS51257">
    <property type="entry name" value="PROKAR_LIPOPROTEIN"/>
    <property type="match status" value="1"/>
</dbReference>
<reference evidence="5" key="2">
    <citation type="submission" date="2010-08" db="EMBL/GenBank/DDBJ databases">
        <title>Complete sequence of Fibrobacter succinogenes subsp. succinogenes S85.</title>
        <authorList>
            <person name="Durkin A.S."/>
            <person name="Nelson K.E."/>
            <person name="Morrison M."/>
            <person name="Forsberg C.W."/>
            <person name="Wilson D.B."/>
            <person name="Russell J.B."/>
            <person name="Cann I.K.O."/>
            <person name="Mackie R.I."/>
            <person name="White B.A."/>
        </authorList>
    </citation>
    <scope>NUCLEOTIDE SEQUENCE [LARGE SCALE GENOMIC DNA]</scope>
    <source>
        <strain evidence="5">ATCC 19169 / S85</strain>
    </source>
</reference>